<accession>A0A0J8B508</accession>
<name>A0A0J8B508_BETVV</name>
<sequence>MSSAKQVRNVAQLNNKQEAKVGEAIIEAKNVLANKNKIANGSQDQAAKVAGVLRNDQSREIVLLDTHNYEIGKFLTPPPQSVLPHDNASFVHEGVHVPFVPTPPSGSKAAIKYTHKAGNEKSDGDQLGWLLSWYRPDDADESSKIYAEAGSFDKISKMGWREIEDKLNASGTISRYWDNDTGAAVSAKIQDEGNKTASIGCHIEVMDD</sequence>
<evidence type="ECO:0000313" key="2">
    <source>
        <dbReference type="Proteomes" id="UP000035740"/>
    </source>
</evidence>
<dbReference type="Gramene" id="KMS96309">
    <property type="protein sequence ID" value="KMS96309"/>
    <property type="gene ID" value="BVRB_000220"/>
</dbReference>
<dbReference type="KEGG" id="bvg:104883340"/>
<dbReference type="OrthoDB" id="1819352at2759"/>
<dbReference type="AlphaFoldDB" id="A0A0J8B508"/>
<dbReference type="EMBL" id="KQ090393">
    <property type="protein sequence ID" value="KMS96309.1"/>
    <property type="molecule type" value="Genomic_DNA"/>
</dbReference>
<dbReference type="PANTHER" id="PTHR36482">
    <property type="entry name" value="OSJNBA0024J22.15 PROTEIN"/>
    <property type="match status" value="1"/>
</dbReference>
<evidence type="ECO:0000313" key="1">
    <source>
        <dbReference type="EMBL" id="KMS96309.1"/>
    </source>
</evidence>
<dbReference type="Proteomes" id="UP000035740">
    <property type="component" value="Unassembled WGS sequence"/>
</dbReference>
<keyword evidence="2" id="KW-1185">Reference proteome</keyword>
<dbReference type="InterPro" id="IPR053085">
    <property type="entry name" value="Jasmonate-induced_protein"/>
</dbReference>
<reference evidence="1 2" key="1">
    <citation type="journal article" date="2014" name="Nature">
        <title>The genome of the recently domesticated crop plant sugar beet (Beta vulgaris).</title>
        <authorList>
            <person name="Dohm J.C."/>
            <person name="Minoche A.E."/>
            <person name="Holtgrawe D."/>
            <person name="Capella-Gutierrez S."/>
            <person name="Zakrzewski F."/>
            <person name="Tafer H."/>
            <person name="Rupp O."/>
            <person name="Sorensen T.R."/>
            <person name="Stracke R."/>
            <person name="Reinhardt R."/>
            <person name="Goesmann A."/>
            <person name="Kraft T."/>
            <person name="Schulz B."/>
            <person name="Stadler P.F."/>
            <person name="Schmidt T."/>
            <person name="Gabaldon T."/>
            <person name="Lehrach H."/>
            <person name="Weisshaar B."/>
            <person name="Himmelbauer H."/>
        </authorList>
    </citation>
    <scope>NUCLEOTIDE SEQUENCE [LARGE SCALE GENOMIC DNA]</scope>
    <source>
        <tissue evidence="1">Taproot</tissue>
    </source>
</reference>
<proteinExistence type="predicted"/>
<protein>
    <submittedName>
        <fullName evidence="1">Uncharacterized protein</fullName>
    </submittedName>
</protein>
<dbReference type="PANTHER" id="PTHR36482:SF6">
    <property type="entry name" value="JASMONATE-INDUCED PROTEIN HOMOLOG"/>
    <property type="match status" value="1"/>
</dbReference>
<organism evidence="1 2">
    <name type="scientific">Beta vulgaris subsp. vulgaris</name>
    <name type="common">Beet</name>
    <dbReference type="NCBI Taxonomy" id="3555"/>
    <lineage>
        <taxon>Eukaryota</taxon>
        <taxon>Viridiplantae</taxon>
        <taxon>Streptophyta</taxon>
        <taxon>Embryophyta</taxon>
        <taxon>Tracheophyta</taxon>
        <taxon>Spermatophyta</taxon>
        <taxon>Magnoliopsida</taxon>
        <taxon>eudicotyledons</taxon>
        <taxon>Gunneridae</taxon>
        <taxon>Pentapetalae</taxon>
        <taxon>Caryophyllales</taxon>
        <taxon>Chenopodiaceae</taxon>
        <taxon>Betoideae</taxon>
        <taxon>Beta</taxon>
    </lineage>
</organism>
<gene>
    <name evidence="1" type="ORF">BVRB_000220</name>
</gene>